<organism evidence="3 4">
    <name type="scientific">Nocardia uniformis</name>
    <dbReference type="NCBI Taxonomy" id="53432"/>
    <lineage>
        <taxon>Bacteria</taxon>
        <taxon>Bacillati</taxon>
        <taxon>Actinomycetota</taxon>
        <taxon>Actinomycetes</taxon>
        <taxon>Mycobacteriales</taxon>
        <taxon>Nocardiaceae</taxon>
        <taxon>Nocardia</taxon>
    </lineage>
</organism>
<evidence type="ECO:0000256" key="1">
    <source>
        <dbReference type="SAM" id="MobiDB-lite"/>
    </source>
</evidence>
<dbReference type="AlphaFoldDB" id="A0A849C2K3"/>
<reference evidence="3 4" key="1">
    <citation type="submission" date="2020-05" db="EMBL/GenBank/DDBJ databases">
        <title>MicrobeNet Type strains.</title>
        <authorList>
            <person name="Nicholson A.C."/>
        </authorList>
    </citation>
    <scope>NUCLEOTIDE SEQUENCE [LARGE SCALE GENOMIC DNA]</scope>
    <source>
        <strain evidence="3 4">JCM 3224</strain>
    </source>
</reference>
<dbReference type="EMBL" id="JABELX010000003">
    <property type="protein sequence ID" value="NNH70067.1"/>
    <property type="molecule type" value="Genomic_DNA"/>
</dbReference>
<evidence type="ECO:0000313" key="3">
    <source>
        <dbReference type="EMBL" id="NNH70067.1"/>
    </source>
</evidence>
<proteinExistence type="predicted"/>
<dbReference type="Proteomes" id="UP000586827">
    <property type="component" value="Unassembled WGS sequence"/>
</dbReference>
<feature type="transmembrane region" description="Helical" evidence="2">
    <location>
        <begin position="149"/>
        <end position="175"/>
    </location>
</feature>
<feature type="region of interest" description="Disordered" evidence="1">
    <location>
        <begin position="1"/>
        <end position="139"/>
    </location>
</feature>
<dbReference type="RefSeq" id="WP_067518119.1">
    <property type="nucleotide sequence ID" value="NZ_JABELX010000003.1"/>
</dbReference>
<keyword evidence="2" id="KW-1133">Transmembrane helix</keyword>
<feature type="compositionally biased region" description="Polar residues" evidence="1">
    <location>
        <begin position="28"/>
        <end position="52"/>
    </location>
</feature>
<keyword evidence="2" id="KW-0472">Membrane</keyword>
<name>A0A849C2K3_9NOCA</name>
<feature type="transmembrane region" description="Helical" evidence="2">
    <location>
        <begin position="187"/>
        <end position="209"/>
    </location>
</feature>
<feature type="compositionally biased region" description="Low complexity" evidence="1">
    <location>
        <begin position="124"/>
        <end position="139"/>
    </location>
</feature>
<gene>
    <name evidence="3" type="ORF">HLB23_09375</name>
</gene>
<accession>A0A849C2K3</accession>
<comment type="caution">
    <text evidence="3">The sequence shown here is derived from an EMBL/GenBank/DDBJ whole genome shotgun (WGS) entry which is preliminary data.</text>
</comment>
<keyword evidence="2" id="KW-0812">Transmembrane</keyword>
<sequence>MSTPPNDPNEPRSGSESGGMFEKRKDSTPSADQDVTPSAGQDTAPSGQGTSDPGQAVPPPGRIPPPGAYPQPGEGFPPPGQGAPPQYPAGGVYNYPAGASQQQSGFPPYPQQPYGQPPAGHPGYGQQYQPYPSGYGAPPQQRGTQVFSIIGFVCAAVALLFCPPGFGIAGIVLGLIGNSKGEPLGKWAALAAGICMVIGLVIGFLLVGANEFMTD</sequence>
<evidence type="ECO:0000313" key="4">
    <source>
        <dbReference type="Proteomes" id="UP000586827"/>
    </source>
</evidence>
<protein>
    <recommendedName>
        <fullName evidence="5">DUF4190 domain-containing protein</fullName>
    </recommendedName>
</protein>
<feature type="compositionally biased region" description="Pro residues" evidence="1">
    <location>
        <begin position="107"/>
        <end position="120"/>
    </location>
</feature>
<keyword evidence="4" id="KW-1185">Reference proteome</keyword>
<evidence type="ECO:0000256" key="2">
    <source>
        <dbReference type="SAM" id="Phobius"/>
    </source>
</evidence>
<feature type="compositionally biased region" description="Pro residues" evidence="1">
    <location>
        <begin position="56"/>
        <end position="87"/>
    </location>
</feature>
<evidence type="ECO:0008006" key="5">
    <source>
        <dbReference type="Google" id="ProtNLM"/>
    </source>
</evidence>